<comment type="caution">
    <text evidence="18">The sequence shown here is derived from an EMBL/GenBank/DDBJ whole genome shotgun (WGS) entry which is preliminary data.</text>
</comment>
<keyword evidence="13 18" id="KW-0675">Receptor</keyword>
<dbReference type="GO" id="GO:0004674">
    <property type="term" value="F:protein serine/threonine kinase activity"/>
    <property type="evidence" value="ECO:0007669"/>
    <property type="project" value="UniProtKB-KW"/>
</dbReference>
<evidence type="ECO:0000313" key="19">
    <source>
        <dbReference type="Proteomes" id="UP001179952"/>
    </source>
</evidence>
<keyword evidence="11" id="KW-1133">Transmembrane helix</keyword>
<evidence type="ECO:0000256" key="10">
    <source>
        <dbReference type="ARBA" id="ARBA00022840"/>
    </source>
</evidence>
<proteinExistence type="inferred from homology"/>
<feature type="domain" description="Protein kinase" evidence="17">
    <location>
        <begin position="34"/>
        <end position="302"/>
    </location>
</feature>
<keyword evidence="4" id="KW-1003">Cell membrane</keyword>
<dbReference type="Gene3D" id="1.10.510.10">
    <property type="entry name" value="Transferase(Phosphotransferase) domain 1"/>
    <property type="match status" value="1"/>
</dbReference>
<evidence type="ECO:0000256" key="5">
    <source>
        <dbReference type="ARBA" id="ARBA00022679"/>
    </source>
</evidence>
<dbReference type="InterPro" id="IPR050528">
    <property type="entry name" value="L-type_Lectin-RKs"/>
</dbReference>
<dbReference type="PROSITE" id="PS00108">
    <property type="entry name" value="PROTEIN_KINASE_ST"/>
    <property type="match status" value="1"/>
</dbReference>
<dbReference type="InterPro" id="IPR008271">
    <property type="entry name" value="Ser/Thr_kinase_AS"/>
</dbReference>
<evidence type="ECO:0000256" key="6">
    <source>
        <dbReference type="ARBA" id="ARBA00022692"/>
    </source>
</evidence>
<dbReference type="PANTHER" id="PTHR27007">
    <property type="match status" value="1"/>
</dbReference>
<evidence type="ECO:0000256" key="2">
    <source>
        <dbReference type="ARBA" id="ARBA00008536"/>
    </source>
</evidence>
<evidence type="ECO:0000313" key="18">
    <source>
        <dbReference type="EMBL" id="KAK1269962.1"/>
    </source>
</evidence>
<dbReference type="SMART" id="SM00220">
    <property type="entry name" value="S_TKc"/>
    <property type="match status" value="1"/>
</dbReference>
<dbReference type="SUPFAM" id="SSF56112">
    <property type="entry name" value="Protein kinase-like (PK-like)"/>
    <property type="match status" value="1"/>
</dbReference>
<evidence type="ECO:0000256" key="8">
    <source>
        <dbReference type="ARBA" id="ARBA00022741"/>
    </source>
</evidence>
<evidence type="ECO:0000256" key="4">
    <source>
        <dbReference type="ARBA" id="ARBA00022475"/>
    </source>
</evidence>
<keyword evidence="19" id="KW-1185">Reference proteome</keyword>
<dbReference type="Proteomes" id="UP001179952">
    <property type="component" value="Unassembled WGS sequence"/>
</dbReference>
<evidence type="ECO:0000256" key="13">
    <source>
        <dbReference type="ARBA" id="ARBA00023170"/>
    </source>
</evidence>
<dbReference type="GO" id="GO:0005886">
    <property type="term" value="C:plasma membrane"/>
    <property type="evidence" value="ECO:0007669"/>
    <property type="project" value="UniProtKB-SubCell"/>
</dbReference>
<dbReference type="PROSITE" id="PS00107">
    <property type="entry name" value="PROTEIN_KINASE_ATP"/>
    <property type="match status" value="1"/>
</dbReference>
<evidence type="ECO:0000256" key="15">
    <source>
        <dbReference type="PROSITE-ProRule" id="PRU10141"/>
    </source>
</evidence>
<keyword evidence="5" id="KW-0808">Transferase</keyword>
<comment type="similarity">
    <text evidence="3">In the C-terminal section; belongs to the protein kinase superfamily. Ser/Thr protein kinase family.</text>
</comment>
<dbReference type="Gene3D" id="3.30.200.20">
    <property type="entry name" value="Phosphorylase Kinase, domain 1"/>
    <property type="match status" value="1"/>
</dbReference>
<comment type="subcellular location">
    <subcellularLocation>
        <location evidence="1">Cell membrane</location>
        <topology evidence="1">Single-pass type I membrane protein</topology>
    </subcellularLocation>
</comment>
<evidence type="ECO:0000259" key="17">
    <source>
        <dbReference type="PROSITE" id="PS50011"/>
    </source>
</evidence>
<organism evidence="18 19">
    <name type="scientific">Acorus gramineus</name>
    <name type="common">Dwarf sweet flag</name>
    <dbReference type="NCBI Taxonomy" id="55184"/>
    <lineage>
        <taxon>Eukaryota</taxon>
        <taxon>Viridiplantae</taxon>
        <taxon>Streptophyta</taxon>
        <taxon>Embryophyta</taxon>
        <taxon>Tracheophyta</taxon>
        <taxon>Spermatophyta</taxon>
        <taxon>Magnoliopsida</taxon>
        <taxon>Liliopsida</taxon>
        <taxon>Acoraceae</taxon>
        <taxon>Acorus</taxon>
    </lineage>
</organism>
<keyword evidence="16" id="KW-0723">Serine/threonine-protein kinase</keyword>
<keyword evidence="14" id="KW-0325">Glycoprotein</keyword>
<keyword evidence="6" id="KW-0812">Transmembrane</keyword>
<evidence type="ECO:0000256" key="12">
    <source>
        <dbReference type="ARBA" id="ARBA00023136"/>
    </source>
</evidence>
<name>A0AAV9B1S2_ACOGR</name>
<dbReference type="GO" id="GO:0002229">
    <property type="term" value="P:defense response to oomycetes"/>
    <property type="evidence" value="ECO:0007669"/>
    <property type="project" value="UniProtKB-ARBA"/>
</dbReference>
<sequence length="404" mass="45455">MWVQRKTKKDLDLEIERWPQKFPYIKLVTATNNFMADQKVGEGGFGVVYKGFLTDLSMEVAIKAIKRYSDLPSHAKTLYETEVKITSQLRHRNVIRLIGYSHHKERPLLVYELARHGSLSSHLFESKRPPLSWAQRQNIALGLARGLRYLHEECAAWYVVHRDVKSANVLLDENYEVKIADFGLAMVGDHGRDLQETDVWGSAGYVAPEYQSTGRFGKWSDVYSFGVVVLEIACGRKAMDLVRWVWGLYGAGRILEAADARLAGEFDTRVMERLMVLGLWCANPDHTERPSMRQVIGVLEFFEVALPKLALEMPSPRFVVPRSSVTAEEATSHQILSLTGALPEESSSQSNSKTLSFDSKGYTQKVVSSTMIKSMGGEGARSTKTYVYSGEIKSNTKTFNVTKS</sequence>
<dbReference type="AlphaFoldDB" id="A0AAV9B1S2"/>
<evidence type="ECO:0000256" key="14">
    <source>
        <dbReference type="ARBA" id="ARBA00023180"/>
    </source>
</evidence>
<dbReference type="InterPro" id="IPR017441">
    <property type="entry name" value="Protein_kinase_ATP_BS"/>
</dbReference>
<reference evidence="18" key="1">
    <citation type="journal article" date="2023" name="Nat. Commun.">
        <title>Diploid and tetraploid genomes of Acorus and the evolution of monocots.</title>
        <authorList>
            <person name="Ma L."/>
            <person name="Liu K.W."/>
            <person name="Li Z."/>
            <person name="Hsiao Y.Y."/>
            <person name="Qi Y."/>
            <person name="Fu T."/>
            <person name="Tang G.D."/>
            <person name="Zhang D."/>
            <person name="Sun W.H."/>
            <person name="Liu D.K."/>
            <person name="Li Y."/>
            <person name="Chen G.Z."/>
            <person name="Liu X.D."/>
            <person name="Liao X.Y."/>
            <person name="Jiang Y.T."/>
            <person name="Yu X."/>
            <person name="Hao Y."/>
            <person name="Huang J."/>
            <person name="Zhao X.W."/>
            <person name="Ke S."/>
            <person name="Chen Y.Y."/>
            <person name="Wu W.L."/>
            <person name="Hsu J.L."/>
            <person name="Lin Y.F."/>
            <person name="Huang M.D."/>
            <person name="Li C.Y."/>
            <person name="Huang L."/>
            <person name="Wang Z.W."/>
            <person name="Zhao X."/>
            <person name="Zhong W.Y."/>
            <person name="Peng D.H."/>
            <person name="Ahmad S."/>
            <person name="Lan S."/>
            <person name="Zhang J.S."/>
            <person name="Tsai W.C."/>
            <person name="Van de Peer Y."/>
            <person name="Liu Z.J."/>
        </authorList>
    </citation>
    <scope>NUCLEOTIDE SEQUENCE</scope>
    <source>
        <strain evidence="18">SCP</strain>
    </source>
</reference>
<dbReference type="EMBL" id="JAUJYN010000006">
    <property type="protein sequence ID" value="KAK1269962.1"/>
    <property type="molecule type" value="Genomic_DNA"/>
</dbReference>
<reference evidence="18" key="2">
    <citation type="submission" date="2023-06" db="EMBL/GenBank/DDBJ databases">
        <authorList>
            <person name="Ma L."/>
            <person name="Liu K.-W."/>
            <person name="Li Z."/>
            <person name="Hsiao Y.-Y."/>
            <person name="Qi Y."/>
            <person name="Fu T."/>
            <person name="Tang G."/>
            <person name="Zhang D."/>
            <person name="Sun W.-H."/>
            <person name="Liu D.-K."/>
            <person name="Li Y."/>
            <person name="Chen G.-Z."/>
            <person name="Liu X.-D."/>
            <person name="Liao X.-Y."/>
            <person name="Jiang Y.-T."/>
            <person name="Yu X."/>
            <person name="Hao Y."/>
            <person name="Huang J."/>
            <person name="Zhao X.-W."/>
            <person name="Ke S."/>
            <person name="Chen Y.-Y."/>
            <person name="Wu W.-L."/>
            <person name="Hsu J.-L."/>
            <person name="Lin Y.-F."/>
            <person name="Huang M.-D."/>
            <person name="Li C.-Y."/>
            <person name="Huang L."/>
            <person name="Wang Z.-W."/>
            <person name="Zhao X."/>
            <person name="Zhong W.-Y."/>
            <person name="Peng D.-H."/>
            <person name="Ahmad S."/>
            <person name="Lan S."/>
            <person name="Zhang J.-S."/>
            <person name="Tsai W.-C."/>
            <person name="Van De Peer Y."/>
            <person name="Liu Z.-J."/>
        </authorList>
    </citation>
    <scope>NUCLEOTIDE SEQUENCE</scope>
    <source>
        <strain evidence="18">SCP</strain>
        <tissue evidence="18">Leaves</tissue>
    </source>
</reference>
<keyword evidence="8 15" id="KW-0547">Nucleotide-binding</keyword>
<protein>
    <submittedName>
        <fullName evidence="18">L-type lectin-domain containing receptor kinase IX.1</fullName>
    </submittedName>
</protein>
<keyword evidence="12" id="KW-0472">Membrane</keyword>
<keyword evidence="10 15" id="KW-0067">ATP-binding</keyword>
<comment type="similarity">
    <text evidence="2">In the N-terminal section; belongs to the leguminous lectin family.</text>
</comment>
<evidence type="ECO:0000256" key="9">
    <source>
        <dbReference type="ARBA" id="ARBA00022777"/>
    </source>
</evidence>
<evidence type="ECO:0000256" key="3">
    <source>
        <dbReference type="ARBA" id="ARBA00010217"/>
    </source>
</evidence>
<dbReference type="PROSITE" id="PS50011">
    <property type="entry name" value="PROTEIN_KINASE_DOM"/>
    <property type="match status" value="1"/>
</dbReference>
<comment type="similarity">
    <text evidence="16">Belongs to the protein kinase superfamily.</text>
</comment>
<dbReference type="GO" id="GO:0005524">
    <property type="term" value="F:ATP binding"/>
    <property type="evidence" value="ECO:0007669"/>
    <property type="project" value="UniProtKB-UniRule"/>
</dbReference>
<dbReference type="Pfam" id="PF00069">
    <property type="entry name" value="Pkinase"/>
    <property type="match status" value="1"/>
</dbReference>
<evidence type="ECO:0000256" key="1">
    <source>
        <dbReference type="ARBA" id="ARBA00004251"/>
    </source>
</evidence>
<evidence type="ECO:0000256" key="7">
    <source>
        <dbReference type="ARBA" id="ARBA00022729"/>
    </source>
</evidence>
<dbReference type="FunFam" id="1.10.510.10:FF:000240">
    <property type="entry name" value="Lectin-domain containing receptor kinase A4.3"/>
    <property type="match status" value="1"/>
</dbReference>
<evidence type="ECO:0000256" key="16">
    <source>
        <dbReference type="RuleBase" id="RU000304"/>
    </source>
</evidence>
<keyword evidence="7" id="KW-0732">Signal</keyword>
<evidence type="ECO:0000256" key="11">
    <source>
        <dbReference type="ARBA" id="ARBA00022989"/>
    </source>
</evidence>
<dbReference type="InterPro" id="IPR000719">
    <property type="entry name" value="Prot_kinase_dom"/>
</dbReference>
<accession>A0AAV9B1S2</accession>
<dbReference type="InterPro" id="IPR011009">
    <property type="entry name" value="Kinase-like_dom_sf"/>
</dbReference>
<feature type="binding site" evidence="15">
    <location>
        <position position="63"/>
    </location>
    <ligand>
        <name>ATP</name>
        <dbReference type="ChEBI" id="CHEBI:30616"/>
    </ligand>
</feature>
<gene>
    <name evidence="18" type="ORF">QJS04_geneDACA006507</name>
</gene>
<keyword evidence="9 18" id="KW-0418">Kinase</keyword>